<dbReference type="EMBL" id="ML736191">
    <property type="protein sequence ID" value="KAE8379654.1"/>
    <property type="molecule type" value="Genomic_DNA"/>
</dbReference>
<evidence type="ECO:0000256" key="17">
    <source>
        <dbReference type="ARBA" id="ARBA00023136"/>
    </source>
</evidence>
<evidence type="ECO:0000256" key="4">
    <source>
        <dbReference type="ARBA" id="ARBA00005189"/>
    </source>
</evidence>
<evidence type="ECO:0000256" key="18">
    <source>
        <dbReference type="ARBA" id="ARBA00023209"/>
    </source>
</evidence>
<evidence type="ECO:0000256" key="31">
    <source>
        <dbReference type="SAM" id="MobiDB-lite"/>
    </source>
</evidence>
<dbReference type="NCBIfam" id="TIGR00473">
    <property type="entry name" value="pssA"/>
    <property type="match status" value="1"/>
</dbReference>
<dbReference type="Gene3D" id="2.40.10.230">
    <property type="entry name" value="Probable tRNA pseudouridine synthase domain"/>
    <property type="match status" value="1"/>
</dbReference>
<dbReference type="GO" id="GO:0034513">
    <property type="term" value="F:box H/ACA snoRNA binding"/>
    <property type="evidence" value="ECO:0007669"/>
    <property type="project" value="TreeGrafter"/>
</dbReference>
<dbReference type="Pfam" id="PF04410">
    <property type="entry name" value="Gar1"/>
    <property type="match status" value="1"/>
</dbReference>
<evidence type="ECO:0000256" key="26">
    <source>
        <dbReference type="ARBA" id="ARBA00053712"/>
    </source>
</evidence>
<evidence type="ECO:0000256" key="23">
    <source>
        <dbReference type="ARBA" id="ARBA00038293"/>
    </source>
</evidence>
<comment type="pathway">
    <text evidence="27">Phospholipid metabolism; phosphatidylethanolamine biosynthesis; phosphatidylethanolamine from CDP-diacylglycerol: step 1/2.</text>
</comment>
<keyword evidence="14" id="KW-0694">RNA-binding</keyword>
<evidence type="ECO:0000256" key="8">
    <source>
        <dbReference type="ARBA" id="ARBA00022516"/>
    </source>
</evidence>
<dbReference type="Pfam" id="PF01066">
    <property type="entry name" value="CDP-OH_P_transf"/>
    <property type="match status" value="1"/>
</dbReference>
<dbReference type="InterPro" id="IPR004533">
    <property type="entry name" value="CDP-diaglyc--ser_O-PTrfase"/>
</dbReference>
<keyword evidence="12" id="KW-0812">Transmembrane</keyword>
<evidence type="ECO:0000256" key="16">
    <source>
        <dbReference type="ARBA" id="ARBA00023098"/>
    </source>
</evidence>
<evidence type="ECO:0000256" key="7">
    <source>
        <dbReference type="ARBA" id="ARBA00017171"/>
    </source>
</evidence>
<evidence type="ECO:0000256" key="13">
    <source>
        <dbReference type="ARBA" id="ARBA00022824"/>
    </source>
</evidence>
<keyword evidence="17" id="KW-0472">Membrane</keyword>
<keyword evidence="15" id="KW-1133">Transmembrane helix</keyword>
<evidence type="ECO:0000256" key="27">
    <source>
        <dbReference type="ARBA" id="ARBA00060701"/>
    </source>
</evidence>
<dbReference type="FunFam" id="1.20.120.1760:FF:000022">
    <property type="entry name" value="CDP-diacylglycerol--serine O-phosphatidyltransferase"/>
    <property type="match status" value="1"/>
</dbReference>
<dbReference type="Gene3D" id="1.20.120.1760">
    <property type="match status" value="1"/>
</dbReference>
<proteinExistence type="inferred from homology"/>
<dbReference type="InterPro" id="IPR048254">
    <property type="entry name" value="CDP_ALCOHOL_P_TRANSF_CS"/>
</dbReference>
<feature type="compositionally biased region" description="Polar residues" evidence="31">
    <location>
        <begin position="180"/>
        <end position="191"/>
    </location>
</feature>
<evidence type="ECO:0000256" key="21">
    <source>
        <dbReference type="ARBA" id="ARBA00023274"/>
    </source>
</evidence>
<feature type="compositionally biased region" description="Gly residues" evidence="31">
    <location>
        <begin position="1"/>
        <end position="29"/>
    </location>
</feature>
<evidence type="ECO:0000313" key="33">
    <source>
        <dbReference type="Proteomes" id="UP000326198"/>
    </source>
</evidence>
<keyword evidence="10" id="KW-0698">rRNA processing</keyword>
<evidence type="ECO:0000256" key="25">
    <source>
        <dbReference type="ARBA" id="ARBA00042224"/>
    </source>
</evidence>
<comment type="pathway">
    <text evidence="4">Lipid metabolism.</text>
</comment>
<evidence type="ECO:0000256" key="20">
    <source>
        <dbReference type="ARBA" id="ARBA00023264"/>
    </source>
</evidence>
<evidence type="ECO:0000256" key="12">
    <source>
        <dbReference type="ARBA" id="ARBA00022692"/>
    </source>
</evidence>
<dbReference type="OrthoDB" id="448573at2759"/>
<accession>A0A5N7BD10</accession>
<keyword evidence="20" id="KW-1208">Phospholipid metabolism</keyword>
<comment type="catalytic activity">
    <reaction evidence="1">
        <text>a CDP-1,2-diacyl-sn-glycerol + L-serine = a 1,2-diacyl-sn-glycero-3-phospho-L-serine + CMP + H(+)</text>
        <dbReference type="Rhea" id="RHEA:16913"/>
        <dbReference type="ChEBI" id="CHEBI:15378"/>
        <dbReference type="ChEBI" id="CHEBI:33384"/>
        <dbReference type="ChEBI" id="CHEBI:57262"/>
        <dbReference type="ChEBI" id="CHEBI:58332"/>
        <dbReference type="ChEBI" id="CHEBI:60377"/>
        <dbReference type="EC" id="2.7.8.8"/>
    </reaction>
</comment>
<feature type="region of interest" description="Disordered" evidence="31">
    <location>
        <begin position="126"/>
        <end position="199"/>
    </location>
</feature>
<dbReference type="InterPro" id="IPR009000">
    <property type="entry name" value="Transl_B-barrel_sf"/>
</dbReference>
<dbReference type="InterPro" id="IPR007504">
    <property type="entry name" value="H/ACA_rnp_Gar1/Naf1"/>
</dbReference>
<keyword evidence="13" id="KW-0256">Endoplasmic reticulum</keyword>
<sequence>MSFRGGGRGGFATGANRGGSFGGRGGRGGFQQPMGPPAQVLEMGSFMHACEGEMVCESINPKIPYFNAPIYLENKTPIGKVDEVLGPINQVYFTIKPQEGIVATSFKPGDKVYIGGDKLLPLEKAGGAARGGARGGRGGPRGGARGGRGGGGGFRGGSGGFSRGGGRGGPRGGFRLRSSVMRSNNSTNSGVSPAGDGGQEKQKMLLSAETGHFSLVRALHLADLVTELNVMSVLSSMRYCLGDPHDYGAIWSALGFMPFGLFFDFMDGKIARWRNKSSLMGQELDSLADLISFGMAPAAAAFALGVRTNVDHLLLAFFVLCGLTRLARFNVTVAVLPKDKTGKSKYFEGTPIPTTLSIASLMAYWVSQGWIQEDLPLGVIAQGTAFEFHPVALLFVLHGCLMVSKSIHIPKP</sequence>
<dbReference type="GO" id="GO:0005789">
    <property type="term" value="C:endoplasmic reticulum membrane"/>
    <property type="evidence" value="ECO:0007669"/>
    <property type="project" value="UniProtKB-SubCell"/>
</dbReference>
<dbReference type="InterPro" id="IPR000462">
    <property type="entry name" value="CDP-OH_P_trans"/>
</dbReference>
<dbReference type="GO" id="GO:0003882">
    <property type="term" value="F:CDP-diacylglycerol-serine O-phosphatidyltransferase activity"/>
    <property type="evidence" value="ECO:0007669"/>
    <property type="project" value="UniProtKB-EC"/>
</dbReference>
<keyword evidence="8" id="KW-0444">Lipid biosynthesis</keyword>
<organism evidence="32 33">
    <name type="scientific">Aspergillus bertholletiae</name>
    <dbReference type="NCBI Taxonomy" id="1226010"/>
    <lineage>
        <taxon>Eukaryota</taxon>
        <taxon>Fungi</taxon>
        <taxon>Dikarya</taxon>
        <taxon>Ascomycota</taxon>
        <taxon>Pezizomycotina</taxon>
        <taxon>Eurotiomycetes</taxon>
        <taxon>Eurotiomycetidae</taxon>
        <taxon>Eurotiales</taxon>
        <taxon>Aspergillaceae</taxon>
        <taxon>Aspergillus</taxon>
        <taxon>Aspergillus subgen. Circumdati</taxon>
    </lineage>
</organism>
<evidence type="ECO:0000256" key="22">
    <source>
        <dbReference type="ARBA" id="ARBA00032361"/>
    </source>
</evidence>
<comment type="function">
    <text evidence="26">Non-catalytic component of the H/ACA small nucleolar ribonucleoprotein (H/ACA snoRNP), which catalyzes pseudouridylation of rRNA and is required for ribosome biogenesis. This involves the isomerization of uridine such that the ribose is subsequently attached to C5, instead of the normal N1. Pseudouridine ('psi') residues may serve to stabilize the conformation of rRNAs. The H/ACA snoRNP complex also mediates pseudouridylation of other types of RNAs. The H/ACA snoRNP complex mediates pseudouridylation at position 93 in U2 snRNA.</text>
</comment>
<evidence type="ECO:0000256" key="10">
    <source>
        <dbReference type="ARBA" id="ARBA00022552"/>
    </source>
</evidence>
<keyword evidence="19" id="KW-0539">Nucleus</keyword>
<evidence type="ECO:0000256" key="28">
    <source>
        <dbReference type="ARBA" id="ARBA00062786"/>
    </source>
</evidence>
<protein>
    <recommendedName>
        <fullName evidence="7">CDP-diacylglycerol--serine O-phosphatidyltransferase</fullName>
        <ecNumber evidence="6">2.7.8.8</ecNumber>
    </recommendedName>
    <alternativeName>
        <fullName evidence="24 29">H/ACA ribonucleoprotein complex subunit GAR1</fullName>
    </alternativeName>
    <alternativeName>
        <fullName evidence="22">Phosphatidylserine synthase</fullName>
    </alternativeName>
    <alternativeName>
        <fullName evidence="25">snoRNP protein GAR1</fullName>
    </alternativeName>
</protein>
<evidence type="ECO:0000256" key="9">
    <source>
        <dbReference type="ARBA" id="ARBA00022517"/>
    </source>
</evidence>
<evidence type="ECO:0000256" key="19">
    <source>
        <dbReference type="ARBA" id="ARBA00023242"/>
    </source>
</evidence>
<keyword evidence="9" id="KW-0690">Ribosome biogenesis</keyword>
<keyword evidence="16" id="KW-0443">Lipid metabolism</keyword>
<evidence type="ECO:0000256" key="5">
    <source>
        <dbReference type="ARBA" id="ARBA00010441"/>
    </source>
</evidence>
<evidence type="ECO:0000256" key="14">
    <source>
        <dbReference type="ARBA" id="ARBA00022884"/>
    </source>
</evidence>
<dbReference type="Proteomes" id="UP000326198">
    <property type="component" value="Unassembled WGS sequence"/>
</dbReference>
<evidence type="ECO:0000256" key="15">
    <source>
        <dbReference type="ARBA" id="ARBA00022989"/>
    </source>
</evidence>
<feature type="region of interest" description="Disordered" evidence="31">
    <location>
        <begin position="1"/>
        <end position="35"/>
    </location>
</feature>
<evidence type="ECO:0000256" key="24">
    <source>
        <dbReference type="ARBA" id="ARBA00040068"/>
    </source>
</evidence>
<dbReference type="SUPFAM" id="SSF50447">
    <property type="entry name" value="Translation proteins"/>
    <property type="match status" value="1"/>
</dbReference>
<dbReference type="InterPro" id="IPR043130">
    <property type="entry name" value="CDP-OH_PTrfase_TM_dom"/>
</dbReference>
<comment type="subcellular location">
    <subcellularLocation>
        <location evidence="2">Endoplasmic reticulum membrane</location>
        <topology evidence="2">Multi-pass membrane protein</topology>
    </subcellularLocation>
    <subcellularLocation>
        <location evidence="3">Nucleus</location>
        <location evidence="3">Nucleolus</location>
    </subcellularLocation>
</comment>
<dbReference type="AlphaFoldDB" id="A0A5N7BD10"/>
<gene>
    <name evidence="32" type="ORF">BDV26DRAFT_280137</name>
</gene>
<keyword evidence="33" id="KW-1185">Reference proteome</keyword>
<evidence type="ECO:0000313" key="32">
    <source>
        <dbReference type="EMBL" id="KAE8379654.1"/>
    </source>
</evidence>
<evidence type="ECO:0000256" key="30">
    <source>
        <dbReference type="RuleBase" id="RU003750"/>
    </source>
</evidence>
<evidence type="ECO:0000256" key="2">
    <source>
        <dbReference type="ARBA" id="ARBA00004477"/>
    </source>
</evidence>
<evidence type="ECO:0000256" key="6">
    <source>
        <dbReference type="ARBA" id="ARBA00013174"/>
    </source>
</evidence>
<comment type="similarity">
    <text evidence="5 30">Belongs to the CDP-alcohol phosphatidyltransferase class-I family.</text>
</comment>
<evidence type="ECO:0000256" key="3">
    <source>
        <dbReference type="ARBA" id="ARBA00004604"/>
    </source>
</evidence>
<dbReference type="FunFam" id="2.40.10.230:FF:000001">
    <property type="entry name" value="H/ACA ribonucleoprotein complex subunit"/>
    <property type="match status" value="1"/>
</dbReference>
<dbReference type="GO" id="GO:0006659">
    <property type="term" value="P:phosphatidylserine biosynthetic process"/>
    <property type="evidence" value="ECO:0007669"/>
    <property type="project" value="UniProtKB-ARBA"/>
</dbReference>
<dbReference type="PROSITE" id="PS00379">
    <property type="entry name" value="CDP_ALCOHOL_P_TRANSF"/>
    <property type="match status" value="1"/>
</dbReference>
<dbReference type="PANTHER" id="PTHR23237:SF6">
    <property type="entry name" value="H_ACA RIBONUCLEOPROTEIN COMPLEX SUBUNIT 1"/>
    <property type="match status" value="1"/>
</dbReference>
<comment type="similarity">
    <text evidence="23">Belongs to the GAR1 family.</text>
</comment>
<dbReference type="PANTHER" id="PTHR23237">
    <property type="entry name" value="NUCLEOLAR PROTEIN FAMILY A MEMBER 1 SNORNP PROTEIN GAR1"/>
    <property type="match status" value="1"/>
</dbReference>
<keyword evidence="21" id="KW-0687">Ribonucleoprotein</keyword>
<comment type="subunit">
    <text evidence="28">Component of the small nucleolar ribonucleoprotein particles containing H/ACA-type snoRNAs (H/ACA snoRNPs).</text>
</comment>
<dbReference type="InterPro" id="IPR038664">
    <property type="entry name" value="Gar1/Naf1_Cbf5-bd_sf"/>
</dbReference>
<evidence type="ECO:0000256" key="1">
    <source>
        <dbReference type="ARBA" id="ARBA00000287"/>
    </source>
</evidence>
<keyword evidence="11 30" id="KW-0808">Transferase</keyword>
<dbReference type="EC" id="2.7.8.8" evidence="6"/>
<dbReference type="GO" id="GO:0000454">
    <property type="term" value="P:snoRNA guided rRNA pseudouridine synthesis"/>
    <property type="evidence" value="ECO:0007669"/>
    <property type="project" value="TreeGrafter"/>
</dbReference>
<evidence type="ECO:0000256" key="29">
    <source>
        <dbReference type="ARBA" id="ARBA00067245"/>
    </source>
</evidence>
<name>A0A5N7BD10_9EURO</name>
<reference evidence="32 33" key="1">
    <citation type="submission" date="2019-04" db="EMBL/GenBank/DDBJ databases">
        <title>Friends and foes A comparative genomics studyof 23 Aspergillus species from section Flavi.</title>
        <authorList>
            <consortium name="DOE Joint Genome Institute"/>
            <person name="Kjaerbolling I."/>
            <person name="Vesth T."/>
            <person name="Frisvad J.C."/>
            <person name="Nybo J.L."/>
            <person name="Theobald S."/>
            <person name="Kildgaard S."/>
            <person name="Isbrandt T."/>
            <person name="Kuo A."/>
            <person name="Sato A."/>
            <person name="Lyhne E.K."/>
            <person name="Kogle M.E."/>
            <person name="Wiebenga A."/>
            <person name="Kun R.S."/>
            <person name="Lubbers R.J."/>
            <person name="Makela M.R."/>
            <person name="Barry K."/>
            <person name="Chovatia M."/>
            <person name="Clum A."/>
            <person name="Daum C."/>
            <person name="Haridas S."/>
            <person name="He G."/>
            <person name="LaButti K."/>
            <person name="Lipzen A."/>
            <person name="Mondo S."/>
            <person name="Riley R."/>
            <person name="Salamov A."/>
            <person name="Simmons B.A."/>
            <person name="Magnuson J.K."/>
            <person name="Henrissat B."/>
            <person name="Mortensen U.H."/>
            <person name="Larsen T.O."/>
            <person name="Devries R.P."/>
            <person name="Grigoriev I.V."/>
            <person name="Machida M."/>
            <person name="Baker S.E."/>
            <person name="Andersen M.R."/>
        </authorList>
    </citation>
    <scope>NUCLEOTIDE SEQUENCE [LARGE SCALE GENOMIC DNA]</scope>
    <source>
        <strain evidence="32 33">IBT 29228</strain>
    </source>
</reference>
<dbReference type="GO" id="GO:0031429">
    <property type="term" value="C:box H/ACA snoRNP complex"/>
    <property type="evidence" value="ECO:0007669"/>
    <property type="project" value="TreeGrafter"/>
</dbReference>
<keyword evidence="18" id="KW-0594">Phospholipid biosynthesis</keyword>
<feature type="compositionally biased region" description="Gly residues" evidence="31">
    <location>
        <begin position="128"/>
        <end position="172"/>
    </location>
</feature>
<evidence type="ECO:0000256" key="11">
    <source>
        <dbReference type="ARBA" id="ARBA00022679"/>
    </source>
</evidence>